<reference evidence="10" key="1">
    <citation type="submission" date="2024-06" db="EMBL/GenBank/DDBJ databases">
        <title>Multi-omics analyses provide insights into the biosynthesis of the anticancer antibiotic pleurotin in Hohenbuehelia grisea.</title>
        <authorList>
            <person name="Weaver J.A."/>
            <person name="Alberti F."/>
        </authorList>
    </citation>
    <scope>NUCLEOTIDE SEQUENCE [LARGE SCALE GENOMIC DNA]</scope>
    <source>
        <strain evidence="10">T-177</strain>
    </source>
</reference>
<feature type="compositionally biased region" description="Low complexity" evidence="7">
    <location>
        <begin position="124"/>
        <end position="136"/>
    </location>
</feature>
<evidence type="ECO:0000256" key="8">
    <source>
        <dbReference type="SAM" id="Phobius"/>
    </source>
</evidence>
<feature type="transmembrane region" description="Helical" evidence="8">
    <location>
        <begin position="635"/>
        <end position="654"/>
    </location>
</feature>
<evidence type="ECO:0000256" key="7">
    <source>
        <dbReference type="SAM" id="MobiDB-lite"/>
    </source>
</evidence>
<keyword evidence="5" id="KW-0406">Ion transport</keyword>
<feature type="transmembrane region" description="Helical" evidence="8">
    <location>
        <begin position="537"/>
        <end position="556"/>
    </location>
</feature>
<keyword evidence="4 8" id="KW-1133">Transmembrane helix</keyword>
<comment type="caution">
    <text evidence="9">The sequence shown here is derived from an EMBL/GenBank/DDBJ whole genome shotgun (WGS) entry which is preliminary data.</text>
</comment>
<evidence type="ECO:0000256" key="4">
    <source>
        <dbReference type="ARBA" id="ARBA00022989"/>
    </source>
</evidence>
<dbReference type="InterPro" id="IPR051143">
    <property type="entry name" value="TrkH_K-transport"/>
</dbReference>
<keyword evidence="6 8" id="KW-0472">Membrane</keyword>
<feature type="transmembrane region" description="Helical" evidence="8">
    <location>
        <begin position="607"/>
        <end position="623"/>
    </location>
</feature>
<sequence length="731" mass="82051">MAIGDITIVSWIMVLVRKYYFRNKCEYVASFRKPRKKRNALMVPISEPTNMHLQREVIPANGAASTPNVEITHPTPNPTMIGASPLTEEPSRLSNSSNRTANDGDAHFLSDRQTITSSPRDELASLPPASPVVSSPRPMSGDFPRVVSFQSFQSPEQQFGHPRGIHRMHRRRGLSIMPPHSQANLPPLPSSDTGAPLYSAKYRDNGGFPGPITLAHRIAQRAAPNAYRNLQRKLTLPLSVTLVSGPPANTEATTGPQGFWRQMKKASWLNFDGLVVGRNSDFHTETLSDEQVEEIGGVEYRALRLLSYFVPFYFVLTQLFAYILFAPWLSSTTRYDGVFDAQPRLVQKPWFSLFQVMGAYTGGGLSLVDTGMVPFQSAYLMVFAIMFVILAGNHALTTFYLVLCVYVVMRRVSLRFFIWIGYRFLPLDRDDHEALEFLLDHPRRCFVYMSVLLVARVVTSELKGCEDIRPHFPPFDPHISFSAIEWVTFEVLNLGLPDYESLSIGVRTVVGLFQGLAARASGFSIVPIANFAPAMQFLYLVMMYIAIYPIALSIRATNVYEERSLGVFEAEPEDEDEEPQGLEELAPRQRVGRYLGWHLRRQMSVDIWWLVWAVFIIAIIERHNIMDEDKKWFDLFRVLFELVSAFGGIGLSLGVPYDNFAFAGGMRPLSKLVIIVIMVRGRHRGLPVAVDRAVLLPHELNRQKGATSTKTEKSEQPHPTAAANGGVGIAV</sequence>
<protein>
    <recommendedName>
        <fullName evidence="11">Potassium transport protein</fullName>
    </recommendedName>
</protein>
<evidence type="ECO:0000313" key="10">
    <source>
        <dbReference type="Proteomes" id="UP001556367"/>
    </source>
</evidence>
<keyword evidence="3 8" id="KW-0812">Transmembrane</keyword>
<feature type="transmembrane region" description="Helical" evidence="8">
    <location>
        <begin position="380"/>
        <end position="408"/>
    </location>
</feature>
<evidence type="ECO:0000256" key="2">
    <source>
        <dbReference type="ARBA" id="ARBA00022448"/>
    </source>
</evidence>
<feature type="region of interest" description="Disordered" evidence="7">
    <location>
        <begin position="62"/>
        <end position="138"/>
    </location>
</feature>
<feature type="compositionally biased region" description="Polar residues" evidence="7">
    <location>
        <begin position="92"/>
        <end position="101"/>
    </location>
</feature>
<keyword evidence="10" id="KW-1185">Reference proteome</keyword>
<evidence type="ECO:0000256" key="5">
    <source>
        <dbReference type="ARBA" id="ARBA00023065"/>
    </source>
</evidence>
<dbReference type="Pfam" id="PF02386">
    <property type="entry name" value="TrkH"/>
    <property type="match status" value="1"/>
</dbReference>
<gene>
    <name evidence="9" type="ORF">HGRIS_007037</name>
</gene>
<evidence type="ECO:0000313" key="9">
    <source>
        <dbReference type="EMBL" id="KAL0952812.1"/>
    </source>
</evidence>
<dbReference type="Proteomes" id="UP001556367">
    <property type="component" value="Unassembled WGS sequence"/>
</dbReference>
<dbReference type="PANTHER" id="PTHR31064:SF30">
    <property type="entry name" value="HIGH-AFFINITY POTASSIUM TRANSPORT PROTEIN-RELATED"/>
    <property type="match status" value="1"/>
</dbReference>
<feature type="transmembrane region" description="Helical" evidence="8">
    <location>
        <begin position="350"/>
        <end position="368"/>
    </location>
</feature>
<accession>A0ABR3JB52</accession>
<name>A0ABR3JB52_9AGAR</name>
<feature type="region of interest" description="Disordered" evidence="7">
    <location>
        <begin position="705"/>
        <end position="731"/>
    </location>
</feature>
<evidence type="ECO:0008006" key="11">
    <source>
        <dbReference type="Google" id="ProtNLM"/>
    </source>
</evidence>
<comment type="subcellular location">
    <subcellularLocation>
        <location evidence="1">Membrane</location>
        <topology evidence="1">Multi-pass membrane protein</topology>
    </subcellularLocation>
</comment>
<keyword evidence="2" id="KW-0813">Transport</keyword>
<dbReference type="InterPro" id="IPR003445">
    <property type="entry name" value="Cat_transpt"/>
</dbReference>
<dbReference type="EMBL" id="JASNQZ010000010">
    <property type="protein sequence ID" value="KAL0952812.1"/>
    <property type="molecule type" value="Genomic_DNA"/>
</dbReference>
<evidence type="ECO:0000256" key="1">
    <source>
        <dbReference type="ARBA" id="ARBA00004141"/>
    </source>
</evidence>
<feature type="transmembrane region" description="Helical" evidence="8">
    <location>
        <begin position="308"/>
        <end position="329"/>
    </location>
</feature>
<evidence type="ECO:0000256" key="6">
    <source>
        <dbReference type="ARBA" id="ARBA00023136"/>
    </source>
</evidence>
<organism evidence="9 10">
    <name type="scientific">Hohenbuehelia grisea</name>
    <dbReference type="NCBI Taxonomy" id="104357"/>
    <lineage>
        <taxon>Eukaryota</taxon>
        <taxon>Fungi</taxon>
        <taxon>Dikarya</taxon>
        <taxon>Basidiomycota</taxon>
        <taxon>Agaricomycotina</taxon>
        <taxon>Agaricomycetes</taxon>
        <taxon>Agaricomycetidae</taxon>
        <taxon>Agaricales</taxon>
        <taxon>Pleurotineae</taxon>
        <taxon>Pleurotaceae</taxon>
        <taxon>Hohenbuehelia</taxon>
    </lineage>
</organism>
<evidence type="ECO:0000256" key="3">
    <source>
        <dbReference type="ARBA" id="ARBA00022692"/>
    </source>
</evidence>
<proteinExistence type="predicted"/>
<dbReference type="PANTHER" id="PTHR31064">
    <property type="entry name" value="POTASSIUM TRANSPORT PROTEIN DDB_G0292412-RELATED"/>
    <property type="match status" value="1"/>
</dbReference>